<reference evidence="2 3" key="1">
    <citation type="journal article" date="2014" name="Antonie Van Leeuwenhoek">
        <title>Hyphomonas beringensis sp. nov. and Hyphomonas chukchiensis sp. nov., isolated from surface seawater of the Bering Sea and Chukchi Sea.</title>
        <authorList>
            <person name="Li C."/>
            <person name="Lai Q."/>
            <person name="Li G."/>
            <person name="Dong C."/>
            <person name="Wang J."/>
            <person name="Liao Y."/>
            <person name="Shao Z."/>
        </authorList>
    </citation>
    <scope>NUCLEOTIDE SEQUENCE [LARGE SCALE GENOMIC DNA]</scope>
    <source>
        <strain evidence="2 3">BH-BN04-4</strain>
    </source>
</reference>
<name>A0A062UIL4_9PROT</name>
<proteinExistence type="predicted"/>
<evidence type="ECO:0000313" key="2">
    <source>
        <dbReference type="EMBL" id="KCZ58851.1"/>
    </source>
</evidence>
<dbReference type="STRING" id="1280947.HY30_03695"/>
<keyword evidence="1" id="KW-1133">Transmembrane helix</keyword>
<feature type="transmembrane region" description="Helical" evidence="1">
    <location>
        <begin position="41"/>
        <end position="62"/>
    </location>
</feature>
<dbReference type="EMBL" id="AWFG01000019">
    <property type="protein sequence ID" value="KCZ58851.1"/>
    <property type="molecule type" value="Genomic_DNA"/>
</dbReference>
<organism evidence="2 3">
    <name type="scientific">Hyphomonas chukchiensis</name>
    <dbReference type="NCBI Taxonomy" id="1280947"/>
    <lineage>
        <taxon>Bacteria</taxon>
        <taxon>Pseudomonadati</taxon>
        <taxon>Pseudomonadota</taxon>
        <taxon>Alphaproteobacteria</taxon>
        <taxon>Hyphomonadales</taxon>
        <taxon>Hyphomonadaceae</taxon>
        <taxon>Hyphomonas</taxon>
    </lineage>
</organism>
<sequence length="66" mass="7443">MYIKSKRWLIYAAIVLLINIFGFLALAMTQIMGPTGEVEPLMLLPSLLLGSVGFWFCCWKAVGLRH</sequence>
<dbReference type="AlphaFoldDB" id="A0A062UIL4"/>
<dbReference type="RefSeq" id="WP_034738861.1">
    <property type="nucleotide sequence ID" value="NZ_AWFG01000019.1"/>
</dbReference>
<evidence type="ECO:0000256" key="1">
    <source>
        <dbReference type="SAM" id="Phobius"/>
    </source>
</evidence>
<feature type="transmembrane region" description="Helical" evidence="1">
    <location>
        <begin position="9"/>
        <end position="29"/>
    </location>
</feature>
<protein>
    <submittedName>
        <fullName evidence="2">Uncharacterized protein</fullName>
    </submittedName>
</protein>
<accession>A0A062UIL4</accession>
<evidence type="ECO:0000313" key="3">
    <source>
        <dbReference type="Proteomes" id="UP000027190"/>
    </source>
</evidence>
<gene>
    <name evidence="2" type="ORF">HY30_03695</name>
</gene>
<keyword evidence="3" id="KW-1185">Reference proteome</keyword>
<comment type="caution">
    <text evidence="2">The sequence shown here is derived from an EMBL/GenBank/DDBJ whole genome shotgun (WGS) entry which is preliminary data.</text>
</comment>
<keyword evidence="1" id="KW-0812">Transmembrane</keyword>
<dbReference type="Proteomes" id="UP000027190">
    <property type="component" value="Unassembled WGS sequence"/>
</dbReference>
<dbReference type="PATRIC" id="fig|1280947.3.peg.1614"/>
<keyword evidence="1" id="KW-0472">Membrane</keyword>
<dbReference type="OrthoDB" id="9951939at2"/>